<accession>A0AAC9BGG5</accession>
<dbReference type="KEGG" id="rin:ACS15_2730"/>
<dbReference type="RefSeq" id="WP_021195735.1">
    <property type="nucleotide sequence ID" value="NZ_CP012605.1"/>
</dbReference>
<protein>
    <recommendedName>
        <fullName evidence="3">DUF3562 domain-containing protein</fullName>
    </recommendedName>
</protein>
<organism evidence="1 2">
    <name type="scientific">Ralstonia insidiosa</name>
    <dbReference type="NCBI Taxonomy" id="190721"/>
    <lineage>
        <taxon>Bacteria</taxon>
        <taxon>Pseudomonadati</taxon>
        <taxon>Pseudomonadota</taxon>
        <taxon>Betaproteobacteria</taxon>
        <taxon>Burkholderiales</taxon>
        <taxon>Burkholderiaceae</taxon>
        <taxon>Ralstonia</taxon>
    </lineage>
</organism>
<gene>
    <name evidence="1" type="ORF">ACS15_2730</name>
</gene>
<reference evidence="1 2" key="1">
    <citation type="submission" date="2015-09" db="EMBL/GenBank/DDBJ databases">
        <authorList>
            <person name="Xu Y."/>
            <person name="Nagy A."/>
            <person name="Liu N.T."/>
            <person name="Nou X."/>
        </authorList>
    </citation>
    <scope>NUCLEOTIDE SEQUENCE [LARGE SCALE GENOMIC DNA]</scope>
    <source>
        <strain evidence="1 2">FC1138</strain>
    </source>
</reference>
<dbReference type="InterPro" id="IPR021945">
    <property type="entry name" value="DUF3562"/>
</dbReference>
<proteinExistence type="predicted"/>
<sequence length="83" mass="8965">MASATEDMNVPELHEAHYAYVRDIADRVGLPPEVVAPVFRETLLTLTAEATVETYVVLLAAKKTLSKLKSTAASGSAPFRGNY</sequence>
<dbReference type="Pfam" id="PF12085">
    <property type="entry name" value="DUF3562"/>
    <property type="match status" value="1"/>
</dbReference>
<dbReference type="Proteomes" id="UP000077927">
    <property type="component" value="Chromosome 1"/>
</dbReference>
<evidence type="ECO:0000313" key="2">
    <source>
        <dbReference type="Proteomes" id="UP000077927"/>
    </source>
</evidence>
<name>A0AAC9BGG5_9RALS</name>
<dbReference type="EMBL" id="CP012605">
    <property type="protein sequence ID" value="ANH73395.1"/>
    <property type="molecule type" value="Genomic_DNA"/>
</dbReference>
<evidence type="ECO:0000313" key="1">
    <source>
        <dbReference type="EMBL" id="ANH73395.1"/>
    </source>
</evidence>
<evidence type="ECO:0008006" key="3">
    <source>
        <dbReference type="Google" id="ProtNLM"/>
    </source>
</evidence>
<dbReference type="AlphaFoldDB" id="A0AAC9BGG5"/>